<evidence type="ECO:0000256" key="1">
    <source>
        <dbReference type="SAM" id="Phobius"/>
    </source>
</evidence>
<gene>
    <name evidence="2" type="ORF">M0R45_036250</name>
</gene>
<organism evidence="2 3">
    <name type="scientific">Rubus argutus</name>
    <name type="common">Southern blackberry</name>
    <dbReference type="NCBI Taxonomy" id="59490"/>
    <lineage>
        <taxon>Eukaryota</taxon>
        <taxon>Viridiplantae</taxon>
        <taxon>Streptophyta</taxon>
        <taxon>Embryophyta</taxon>
        <taxon>Tracheophyta</taxon>
        <taxon>Spermatophyta</taxon>
        <taxon>Magnoliopsida</taxon>
        <taxon>eudicotyledons</taxon>
        <taxon>Gunneridae</taxon>
        <taxon>Pentapetalae</taxon>
        <taxon>rosids</taxon>
        <taxon>fabids</taxon>
        <taxon>Rosales</taxon>
        <taxon>Rosaceae</taxon>
        <taxon>Rosoideae</taxon>
        <taxon>Rosoideae incertae sedis</taxon>
        <taxon>Rubus</taxon>
    </lineage>
</organism>
<name>A0AAW1W0I8_RUBAR</name>
<keyword evidence="1" id="KW-1133">Transmembrane helix</keyword>
<proteinExistence type="predicted"/>
<evidence type="ECO:0000313" key="2">
    <source>
        <dbReference type="EMBL" id="KAK9912383.1"/>
    </source>
</evidence>
<dbReference type="EMBL" id="JBEDUW010000007">
    <property type="protein sequence ID" value="KAK9912383.1"/>
    <property type="molecule type" value="Genomic_DNA"/>
</dbReference>
<accession>A0AAW1W0I8</accession>
<sequence>MDATHGRCGAGFWAGLLVVVVRTRALSNWVISDLCGHGWVFENGFVVLGIGDRLWAEALIGTDLVFWDAVGILGWIGGAVVMGERADRGRGNGRLVVVRI</sequence>
<evidence type="ECO:0008006" key="4">
    <source>
        <dbReference type="Google" id="ProtNLM"/>
    </source>
</evidence>
<keyword evidence="3" id="KW-1185">Reference proteome</keyword>
<dbReference type="AlphaFoldDB" id="A0AAW1W0I8"/>
<evidence type="ECO:0000313" key="3">
    <source>
        <dbReference type="Proteomes" id="UP001457282"/>
    </source>
</evidence>
<comment type="caution">
    <text evidence="2">The sequence shown here is derived from an EMBL/GenBank/DDBJ whole genome shotgun (WGS) entry which is preliminary data.</text>
</comment>
<feature type="transmembrane region" description="Helical" evidence="1">
    <location>
        <begin position="64"/>
        <end position="82"/>
    </location>
</feature>
<keyword evidence="1" id="KW-0472">Membrane</keyword>
<dbReference type="Proteomes" id="UP001457282">
    <property type="component" value="Unassembled WGS sequence"/>
</dbReference>
<protein>
    <recommendedName>
        <fullName evidence="4">NADH dehydrogenase subunit 6</fullName>
    </recommendedName>
</protein>
<reference evidence="2 3" key="1">
    <citation type="journal article" date="2023" name="G3 (Bethesda)">
        <title>A chromosome-length genome assembly and annotation of blackberry (Rubus argutus, cv. 'Hillquist').</title>
        <authorList>
            <person name="Bruna T."/>
            <person name="Aryal R."/>
            <person name="Dudchenko O."/>
            <person name="Sargent D.J."/>
            <person name="Mead D."/>
            <person name="Buti M."/>
            <person name="Cavallini A."/>
            <person name="Hytonen T."/>
            <person name="Andres J."/>
            <person name="Pham M."/>
            <person name="Weisz D."/>
            <person name="Mascagni F."/>
            <person name="Usai G."/>
            <person name="Natali L."/>
            <person name="Bassil N."/>
            <person name="Fernandez G.E."/>
            <person name="Lomsadze A."/>
            <person name="Armour M."/>
            <person name="Olukolu B."/>
            <person name="Poorten T."/>
            <person name="Britton C."/>
            <person name="Davik J."/>
            <person name="Ashrafi H."/>
            <person name="Aiden E.L."/>
            <person name="Borodovsky M."/>
            <person name="Worthington M."/>
        </authorList>
    </citation>
    <scope>NUCLEOTIDE SEQUENCE [LARGE SCALE GENOMIC DNA]</scope>
    <source>
        <strain evidence="2">PI 553951</strain>
    </source>
</reference>
<keyword evidence="1" id="KW-0812">Transmembrane</keyword>